<organism evidence="1 2">
    <name type="scientific">Haemonchus contortus</name>
    <name type="common">Barber pole worm</name>
    <dbReference type="NCBI Taxonomy" id="6289"/>
    <lineage>
        <taxon>Eukaryota</taxon>
        <taxon>Metazoa</taxon>
        <taxon>Ecdysozoa</taxon>
        <taxon>Nematoda</taxon>
        <taxon>Chromadorea</taxon>
        <taxon>Rhabditida</taxon>
        <taxon>Rhabditina</taxon>
        <taxon>Rhabditomorpha</taxon>
        <taxon>Strongyloidea</taxon>
        <taxon>Trichostrongylidae</taxon>
        <taxon>Haemonchus</taxon>
    </lineage>
</organism>
<sequence length="242" mass="27093">MSSDENEKEFKTPMAKRMYGQLYEEGKQSRLAAAFLSGADDETKRLCRTFMDANSEIHLKAPANKSSMPSEPSCPVGSCDCGSYGSPVKLRWNLRACSGRPLSDVYSHGFKMHTIYMPQKKKNLTLGMYSRSVDNLQGGKCTDLRLQMMKTCSSNADFSSSYNPTNHLSRSCASSLSGHQCCSCNSLLDTSVVNENAYRMDRMESQYSIKPIKHSVNPRGSKMDSGKSVFRRWPNVQINRQT</sequence>
<dbReference type="WBParaSite" id="HCON_00187400-00001">
    <property type="protein sequence ID" value="HCON_00187400-00001"/>
    <property type="gene ID" value="HCON_00187400"/>
</dbReference>
<name>A0A7I4Z5L2_HAECO</name>
<evidence type="ECO:0000313" key="1">
    <source>
        <dbReference type="Proteomes" id="UP000025227"/>
    </source>
</evidence>
<dbReference type="AlphaFoldDB" id="A0A7I4Z5L2"/>
<protein>
    <submittedName>
        <fullName evidence="2">Expressed conserved protein</fullName>
    </submittedName>
</protein>
<evidence type="ECO:0000313" key="2">
    <source>
        <dbReference type="WBParaSite" id="HCON_00187400-00001"/>
    </source>
</evidence>
<dbReference type="Proteomes" id="UP000025227">
    <property type="component" value="Unplaced"/>
</dbReference>
<keyword evidence="1" id="KW-1185">Reference proteome</keyword>
<proteinExistence type="predicted"/>
<reference evidence="2" key="1">
    <citation type="submission" date="2020-12" db="UniProtKB">
        <authorList>
            <consortium name="WormBaseParasite"/>
        </authorList>
    </citation>
    <scope>IDENTIFICATION</scope>
    <source>
        <strain evidence="2">MHco3</strain>
    </source>
</reference>
<accession>A0A7I4Z5L2</accession>
<dbReference type="OrthoDB" id="5896320at2759"/>